<reference evidence="1" key="1">
    <citation type="submission" date="2013-12" db="EMBL/GenBank/DDBJ databases">
        <title>A Varibaculum cambriense genome reconstructed from a premature infant gut community with otherwise low bacterial novelty that shifts toward anaerobic metabolism during the third week of life.</title>
        <authorList>
            <person name="Brown C.T."/>
            <person name="Sharon I."/>
            <person name="Thomas B.C."/>
            <person name="Castelle C.J."/>
            <person name="Morowitz M.J."/>
            <person name="Banfield J.F."/>
        </authorList>
    </citation>
    <scope>NUCLEOTIDE SEQUENCE</scope>
</reference>
<comment type="caution">
    <text evidence="1">The sequence shown here is derived from an EMBL/GenBank/DDBJ whole genome shotgun (WGS) entry which is preliminary data.</text>
</comment>
<dbReference type="SUPFAM" id="SSF51338">
    <property type="entry name" value="Composite domain of metallo-dependent hydrolases"/>
    <property type="match status" value="1"/>
</dbReference>
<sequence>MSLLIKNGTVVNPAKKQNEVADILVKDGKIAAIGQNLNAEGAEIYDATGLIVAPGLIDIHTHLR</sequence>
<proteinExistence type="predicted"/>
<accession>W1XRH7</accession>
<name>W1XRH7_9ZZZZ</name>
<dbReference type="EMBL" id="AZMM01014053">
    <property type="protein sequence ID" value="ETJ31454.1"/>
    <property type="molecule type" value="Genomic_DNA"/>
</dbReference>
<protein>
    <submittedName>
        <fullName evidence="1">Amidohydrolase family protein</fullName>
    </submittedName>
</protein>
<gene>
    <name evidence="1" type="ORF">Q604_UNBC14053G0001</name>
</gene>
<keyword evidence="1" id="KW-0378">Hydrolase</keyword>
<dbReference type="AlphaFoldDB" id="W1XRH7"/>
<dbReference type="GO" id="GO:0016810">
    <property type="term" value="F:hydrolase activity, acting on carbon-nitrogen (but not peptide) bonds"/>
    <property type="evidence" value="ECO:0007669"/>
    <property type="project" value="InterPro"/>
</dbReference>
<dbReference type="PANTHER" id="PTHR11647:SF1">
    <property type="entry name" value="COLLAPSIN RESPONSE MEDIATOR PROTEIN"/>
    <property type="match status" value="1"/>
</dbReference>
<dbReference type="Gene3D" id="2.30.40.10">
    <property type="entry name" value="Urease, subunit C, domain 1"/>
    <property type="match status" value="1"/>
</dbReference>
<dbReference type="InterPro" id="IPR050378">
    <property type="entry name" value="Metallo-dep_Hydrolases_sf"/>
</dbReference>
<dbReference type="PANTHER" id="PTHR11647">
    <property type="entry name" value="HYDRANTOINASE/DIHYDROPYRIMIDINASE FAMILY MEMBER"/>
    <property type="match status" value="1"/>
</dbReference>
<organism evidence="1">
    <name type="scientific">human gut metagenome</name>
    <dbReference type="NCBI Taxonomy" id="408170"/>
    <lineage>
        <taxon>unclassified sequences</taxon>
        <taxon>metagenomes</taxon>
        <taxon>organismal metagenomes</taxon>
    </lineage>
</organism>
<feature type="non-terminal residue" evidence="1">
    <location>
        <position position="64"/>
    </location>
</feature>
<dbReference type="InterPro" id="IPR011059">
    <property type="entry name" value="Metal-dep_hydrolase_composite"/>
</dbReference>
<evidence type="ECO:0000313" key="1">
    <source>
        <dbReference type="EMBL" id="ETJ31454.1"/>
    </source>
</evidence>